<proteinExistence type="predicted"/>
<sequence>MKYSLYRIEVVDKYHSLGLADIKKNWQGSSPDKSYFSIKTPNVEIKNLSEGGTEIVGTPSFLSGRSNVPGDEVNIKRRRIERSSELKENIQNLAQETVIFSGAVVSDNGNWQCDRPIIFPVGTYELTAELIKEGKWTCPDNPALTVANKGTFFLYAAQYQKTGSAQLGELGDTYERTSQVTRKYEVTETKINIIAPNHGAKIIKLPFTISGTGEKGSQVYIEGFGGADDCNTTVDTSLGQWSCGPYRPEDGKYTLSADQFIDNQLDSTAQASFEVQTKTVRPVVITTTGYIGTLTASNCVEPVNSHLQLLPLCYHPRFILDIT</sequence>
<dbReference type="EMBL" id="CBSV010000166">
    <property type="protein sequence ID" value="CDH02119.1"/>
    <property type="molecule type" value="Genomic_DNA"/>
</dbReference>
<dbReference type="Gene3D" id="2.60.40.10">
    <property type="entry name" value="Immunoglobulins"/>
    <property type="match status" value="1"/>
</dbReference>
<name>A0A077NUG2_XENBV</name>
<comment type="caution">
    <text evidence="1">The sequence shown here is derived from an EMBL/GenBank/DDBJ whole genome shotgun (WGS) entry which is preliminary data.</text>
</comment>
<evidence type="ECO:0000313" key="1">
    <source>
        <dbReference type="EMBL" id="CDH02119.1"/>
    </source>
</evidence>
<dbReference type="Proteomes" id="UP000028487">
    <property type="component" value="Unassembled WGS sequence"/>
</dbReference>
<gene>
    <name evidence="1" type="ORF">XBFM1_2480052</name>
</gene>
<protein>
    <submittedName>
        <fullName evidence="1">Uncharacterized protein</fullName>
    </submittedName>
</protein>
<dbReference type="InterPro" id="IPR013783">
    <property type="entry name" value="Ig-like_fold"/>
</dbReference>
<evidence type="ECO:0000313" key="2">
    <source>
        <dbReference type="Proteomes" id="UP000028487"/>
    </source>
</evidence>
<organism evidence="1 2">
    <name type="scientific">Xenorhabdus bovienii str. feltiae Moldova</name>
    <dbReference type="NCBI Taxonomy" id="1398200"/>
    <lineage>
        <taxon>Bacteria</taxon>
        <taxon>Pseudomonadati</taxon>
        <taxon>Pseudomonadota</taxon>
        <taxon>Gammaproteobacteria</taxon>
        <taxon>Enterobacterales</taxon>
        <taxon>Morganellaceae</taxon>
        <taxon>Xenorhabdus</taxon>
    </lineage>
</organism>
<dbReference type="AlphaFoldDB" id="A0A077NUG2"/>
<dbReference type="HOGENOM" id="CLU_973038_0_0_6"/>
<accession>A0A077NUG2</accession>
<reference evidence="1" key="1">
    <citation type="submission" date="2013-07" db="EMBL/GenBank/DDBJ databases">
        <title>Sub-species coevolution in mutualistic symbiosis.</title>
        <authorList>
            <person name="Murfin K."/>
            <person name="Klassen J."/>
            <person name="Lee M."/>
            <person name="Forst S."/>
            <person name="Stock P."/>
            <person name="Goodrich-Blair H."/>
        </authorList>
    </citation>
    <scope>NUCLEOTIDE SEQUENCE [LARGE SCALE GENOMIC DNA]</scope>
    <source>
        <strain evidence="1">Feltiae Moldova</strain>
    </source>
</reference>